<reference evidence="1 2" key="1">
    <citation type="submission" date="2014-04" db="EMBL/GenBank/DDBJ databases">
        <title>Evolutionary Origins and Diversification of the Mycorrhizal Mutualists.</title>
        <authorList>
            <consortium name="DOE Joint Genome Institute"/>
            <consortium name="Mycorrhizal Genomics Consortium"/>
            <person name="Kohler A."/>
            <person name="Kuo A."/>
            <person name="Nagy L.G."/>
            <person name="Floudas D."/>
            <person name="Copeland A."/>
            <person name="Barry K.W."/>
            <person name="Cichocki N."/>
            <person name="Veneault-Fourrey C."/>
            <person name="LaButti K."/>
            <person name="Lindquist E.A."/>
            <person name="Lipzen A."/>
            <person name="Lundell T."/>
            <person name="Morin E."/>
            <person name="Murat C."/>
            <person name="Riley R."/>
            <person name="Ohm R."/>
            <person name="Sun H."/>
            <person name="Tunlid A."/>
            <person name="Henrissat B."/>
            <person name="Grigoriev I.V."/>
            <person name="Hibbett D.S."/>
            <person name="Martin F."/>
        </authorList>
    </citation>
    <scope>NUCLEOTIDE SEQUENCE [LARGE SCALE GENOMIC DNA]</scope>
    <source>
        <strain evidence="1 2">Koide BX008</strain>
    </source>
</reference>
<name>A0A0C2S3D5_AMAMK</name>
<gene>
    <name evidence="1" type="ORF">M378DRAFT_45255</name>
</gene>
<proteinExistence type="predicted"/>
<dbReference type="Proteomes" id="UP000054549">
    <property type="component" value="Unassembled WGS sequence"/>
</dbReference>
<accession>A0A0C2S3D5</accession>
<dbReference type="AlphaFoldDB" id="A0A0C2S3D5"/>
<dbReference type="InParanoid" id="A0A0C2S3D5"/>
<protein>
    <submittedName>
        <fullName evidence="1">Uncharacterized protein</fullName>
    </submittedName>
</protein>
<dbReference type="EMBL" id="KN818380">
    <property type="protein sequence ID" value="KIL57165.1"/>
    <property type="molecule type" value="Genomic_DNA"/>
</dbReference>
<feature type="non-terminal residue" evidence="1">
    <location>
        <position position="53"/>
    </location>
</feature>
<organism evidence="1 2">
    <name type="scientific">Amanita muscaria (strain Koide BX008)</name>
    <dbReference type="NCBI Taxonomy" id="946122"/>
    <lineage>
        <taxon>Eukaryota</taxon>
        <taxon>Fungi</taxon>
        <taxon>Dikarya</taxon>
        <taxon>Basidiomycota</taxon>
        <taxon>Agaricomycotina</taxon>
        <taxon>Agaricomycetes</taxon>
        <taxon>Agaricomycetidae</taxon>
        <taxon>Agaricales</taxon>
        <taxon>Pluteineae</taxon>
        <taxon>Amanitaceae</taxon>
        <taxon>Amanita</taxon>
    </lineage>
</organism>
<keyword evidence="2" id="KW-1185">Reference proteome</keyword>
<dbReference type="OrthoDB" id="3065650at2759"/>
<sequence>VNALYSRSGGKNGKHGSITESSNISAVSYCVVQLFEYTHGRHFHHTPIATSRL</sequence>
<feature type="non-terminal residue" evidence="1">
    <location>
        <position position="1"/>
    </location>
</feature>
<evidence type="ECO:0000313" key="2">
    <source>
        <dbReference type="Proteomes" id="UP000054549"/>
    </source>
</evidence>
<dbReference type="HOGENOM" id="CLU_205465_0_0_1"/>
<evidence type="ECO:0000313" key="1">
    <source>
        <dbReference type="EMBL" id="KIL57165.1"/>
    </source>
</evidence>